<comment type="caution">
    <text evidence="2">The sequence shown here is derived from an EMBL/GenBank/DDBJ whole genome shotgun (WGS) entry which is preliminary data.</text>
</comment>
<proteinExistence type="predicted"/>
<dbReference type="EMBL" id="JANBUO010000580">
    <property type="protein sequence ID" value="KAJ2803012.1"/>
    <property type="molecule type" value="Genomic_DNA"/>
</dbReference>
<accession>A0A9W8I0B9</accession>
<gene>
    <name evidence="2" type="ORF">H4R20_003059</name>
</gene>
<keyword evidence="3" id="KW-1185">Reference proteome</keyword>
<keyword evidence="1" id="KW-0732">Signal</keyword>
<feature type="signal peptide" evidence="1">
    <location>
        <begin position="1"/>
        <end position="16"/>
    </location>
</feature>
<dbReference type="AlphaFoldDB" id="A0A9W8I0B9"/>
<dbReference type="Proteomes" id="UP001140094">
    <property type="component" value="Unassembled WGS sequence"/>
</dbReference>
<reference evidence="2" key="1">
    <citation type="submission" date="2022-07" db="EMBL/GenBank/DDBJ databases">
        <title>Phylogenomic reconstructions and comparative analyses of Kickxellomycotina fungi.</title>
        <authorList>
            <person name="Reynolds N.K."/>
            <person name="Stajich J.E."/>
            <person name="Barry K."/>
            <person name="Grigoriev I.V."/>
            <person name="Crous P."/>
            <person name="Smith M.E."/>
        </authorList>
    </citation>
    <scope>NUCLEOTIDE SEQUENCE</scope>
    <source>
        <strain evidence="2">NRRL 1565</strain>
    </source>
</reference>
<organism evidence="2 3">
    <name type="scientific">Coemansia guatemalensis</name>
    <dbReference type="NCBI Taxonomy" id="2761395"/>
    <lineage>
        <taxon>Eukaryota</taxon>
        <taxon>Fungi</taxon>
        <taxon>Fungi incertae sedis</taxon>
        <taxon>Zoopagomycota</taxon>
        <taxon>Kickxellomycotina</taxon>
        <taxon>Kickxellomycetes</taxon>
        <taxon>Kickxellales</taxon>
        <taxon>Kickxellaceae</taxon>
        <taxon>Coemansia</taxon>
    </lineage>
</organism>
<evidence type="ECO:0000256" key="1">
    <source>
        <dbReference type="SAM" id="SignalP"/>
    </source>
</evidence>
<feature type="chain" id="PRO_5040847537" evidence="1">
    <location>
        <begin position="17"/>
        <end position="222"/>
    </location>
</feature>
<sequence>MRFFAVISLALSVAVAQEIGATGDSKVASGVSAIDNPNVNNGFQADSSLFAGGNGANEGNLFNNVVNGHFANVNSNLAVEDNLVNNAGVSKVAGNSGWTANGDNNALGAVQNDFGIPFAKRGSEADYSNNQYHAAAPVYNAPAYKAPAVYHPTVPYVTIPVVIPAPVHYYAPVFHTKPAPVSYKAPVAEKPAYHSAPDYAAPSAPVVEKKAEQKATIIQNQA</sequence>
<evidence type="ECO:0000313" key="2">
    <source>
        <dbReference type="EMBL" id="KAJ2803012.1"/>
    </source>
</evidence>
<dbReference type="OrthoDB" id="5578847at2759"/>
<evidence type="ECO:0000313" key="3">
    <source>
        <dbReference type="Proteomes" id="UP001140094"/>
    </source>
</evidence>
<name>A0A9W8I0B9_9FUNG</name>
<protein>
    <submittedName>
        <fullName evidence="2">Uncharacterized protein</fullName>
    </submittedName>
</protein>